<comment type="caution">
    <text evidence="3">The sequence shown here is derived from an EMBL/GenBank/DDBJ whole genome shotgun (WGS) entry which is preliminary data.</text>
</comment>
<dbReference type="AlphaFoldDB" id="A0A4Q1K5S9"/>
<proteinExistence type="inferred from homology"/>
<evidence type="ECO:0000256" key="1">
    <source>
        <dbReference type="ARBA" id="ARBA00008791"/>
    </source>
</evidence>
<name>A0A4Q1K5S9_9FLAO</name>
<evidence type="ECO:0000259" key="2">
    <source>
        <dbReference type="Pfam" id="PF00582"/>
    </source>
</evidence>
<comment type="similarity">
    <text evidence="1">Belongs to the universal stress protein A family.</text>
</comment>
<keyword evidence="4" id="KW-1185">Reference proteome</keyword>
<dbReference type="Proteomes" id="UP000290283">
    <property type="component" value="Unassembled WGS sequence"/>
</dbReference>
<reference evidence="4" key="1">
    <citation type="submission" date="2019-01" db="EMBL/GenBank/DDBJ databases">
        <title>Cytophagaceae bacterium strain CAR-16.</title>
        <authorList>
            <person name="Chen W.-M."/>
        </authorList>
    </citation>
    <scope>NUCLEOTIDE SEQUENCE [LARGE SCALE GENOMIC DNA]</scope>
    <source>
        <strain evidence="4">LLJ-11</strain>
    </source>
</reference>
<dbReference type="Pfam" id="PF00582">
    <property type="entry name" value="Usp"/>
    <property type="match status" value="2"/>
</dbReference>
<dbReference type="OrthoDB" id="9788959at2"/>
<dbReference type="RefSeq" id="WP_129435009.1">
    <property type="nucleotide sequence ID" value="NZ_SBKO01000001.1"/>
</dbReference>
<dbReference type="InterPro" id="IPR006016">
    <property type="entry name" value="UspA"/>
</dbReference>
<dbReference type="PRINTS" id="PR01438">
    <property type="entry name" value="UNVRSLSTRESS"/>
</dbReference>
<organism evidence="3 4">
    <name type="scientific">Flavobacterium amnicola</name>
    <dbReference type="NCBI Taxonomy" id="2506422"/>
    <lineage>
        <taxon>Bacteria</taxon>
        <taxon>Pseudomonadati</taxon>
        <taxon>Bacteroidota</taxon>
        <taxon>Flavobacteriia</taxon>
        <taxon>Flavobacteriales</taxon>
        <taxon>Flavobacteriaceae</taxon>
        <taxon>Flavobacterium</taxon>
    </lineage>
</organism>
<evidence type="ECO:0000313" key="4">
    <source>
        <dbReference type="Proteomes" id="UP000290283"/>
    </source>
</evidence>
<dbReference type="EMBL" id="SBKO01000001">
    <property type="protein sequence ID" value="RXR21283.1"/>
    <property type="molecule type" value="Genomic_DNA"/>
</dbReference>
<dbReference type="InterPro" id="IPR014729">
    <property type="entry name" value="Rossmann-like_a/b/a_fold"/>
</dbReference>
<dbReference type="CDD" id="cd00293">
    <property type="entry name" value="USP-like"/>
    <property type="match status" value="2"/>
</dbReference>
<dbReference type="PANTHER" id="PTHR46268">
    <property type="entry name" value="STRESS RESPONSE PROTEIN NHAX"/>
    <property type="match status" value="1"/>
</dbReference>
<dbReference type="InterPro" id="IPR006015">
    <property type="entry name" value="Universal_stress_UspA"/>
</dbReference>
<sequence>MKRILVPTDFSTHAEHALKVAAKIAKDNNGEIFIVHMLELPSQMADAVSSGAAIPEIMLFLNKAHERLEELLTRDYLTGIKVTEAIKYERAFEGIIKHSEDYDIDMVVMGSHGASGFKELLVGSTTEKIVRNSEAPVLVIKNDSPNFNANRFVFASDFSEETRSSFEKVMKLAKMLGSHLDLVMINTPNSFKTSHQAQKTMKDFVSSYSIDNYSLHIYNDSNIETGILNFSNSVNADLVGMCTHGRTSLYHFFNGSISEGLVNHASKPVITFKI</sequence>
<dbReference type="SUPFAM" id="SSF52402">
    <property type="entry name" value="Adenine nucleotide alpha hydrolases-like"/>
    <property type="match status" value="2"/>
</dbReference>
<accession>A0A4Q1K5S9</accession>
<feature type="domain" description="UspA" evidence="2">
    <location>
        <begin position="1"/>
        <end position="141"/>
    </location>
</feature>
<feature type="domain" description="UspA" evidence="2">
    <location>
        <begin position="151"/>
        <end position="272"/>
    </location>
</feature>
<evidence type="ECO:0000313" key="3">
    <source>
        <dbReference type="EMBL" id="RXR21283.1"/>
    </source>
</evidence>
<dbReference type="PANTHER" id="PTHR46268:SF6">
    <property type="entry name" value="UNIVERSAL STRESS PROTEIN UP12"/>
    <property type="match status" value="1"/>
</dbReference>
<gene>
    <name evidence="3" type="ORF">EQG63_04915</name>
</gene>
<dbReference type="Gene3D" id="3.40.50.620">
    <property type="entry name" value="HUPs"/>
    <property type="match status" value="2"/>
</dbReference>
<protein>
    <submittedName>
        <fullName evidence="3">Universal stress protein</fullName>
    </submittedName>
</protein>